<comment type="caution">
    <text evidence="2">The sequence shown here is derived from an EMBL/GenBank/DDBJ whole genome shotgun (WGS) entry which is preliminary data.</text>
</comment>
<reference evidence="2 3" key="1">
    <citation type="submission" date="2019-09" db="EMBL/GenBank/DDBJ databases">
        <title>Bird 10,000 Genomes (B10K) Project - Family phase.</title>
        <authorList>
            <person name="Zhang G."/>
        </authorList>
    </citation>
    <scope>NUCLEOTIDE SEQUENCE [LARGE SCALE GENOMIC DNA]</scope>
    <source>
        <strain evidence="2">B10K-LSUMZ-16893</strain>
    </source>
</reference>
<feature type="domain" description="ZP" evidence="1">
    <location>
        <begin position="3"/>
        <end position="59"/>
    </location>
</feature>
<proteinExistence type="predicted"/>
<dbReference type="Pfam" id="PF23344">
    <property type="entry name" value="ZP-N"/>
    <property type="match status" value="1"/>
</dbReference>
<dbReference type="InterPro" id="IPR001507">
    <property type="entry name" value="ZP_dom"/>
</dbReference>
<feature type="non-terminal residue" evidence="2">
    <location>
        <position position="1"/>
    </location>
</feature>
<name>A0A7K7VS18_EUDEL</name>
<evidence type="ECO:0000259" key="1">
    <source>
        <dbReference type="PROSITE" id="PS51034"/>
    </source>
</evidence>
<dbReference type="PROSITE" id="PS51034">
    <property type="entry name" value="ZP_2"/>
    <property type="match status" value="1"/>
</dbReference>
<protein>
    <submittedName>
        <fullName evidence="2">DMBT1 protein</fullName>
    </submittedName>
</protein>
<organism evidence="2 3">
    <name type="scientific">Eudromia elegans</name>
    <name type="common">Elegant crested-tinamou</name>
    <dbReference type="NCBI Taxonomy" id="8805"/>
    <lineage>
        <taxon>Eukaryota</taxon>
        <taxon>Metazoa</taxon>
        <taxon>Chordata</taxon>
        <taxon>Craniata</taxon>
        <taxon>Vertebrata</taxon>
        <taxon>Euteleostomi</taxon>
        <taxon>Archelosauria</taxon>
        <taxon>Archosauria</taxon>
        <taxon>Dinosauria</taxon>
        <taxon>Saurischia</taxon>
        <taxon>Theropoda</taxon>
        <taxon>Coelurosauria</taxon>
        <taxon>Aves</taxon>
        <taxon>Palaeognathae</taxon>
        <taxon>Tinamiformes</taxon>
        <taxon>Tinamidae</taxon>
        <taxon>Eudromia</taxon>
    </lineage>
</organism>
<accession>A0A7K7VS18</accession>
<dbReference type="Proteomes" id="UP000533954">
    <property type="component" value="Unassembled WGS sequence"/>
</dbReference>
<dbReference type="InterPro" id="IPR055356">
    <property type="entry name" value="ZP-N"/>
</dbReference>
<dbReference type="AlphaFoldDB" id="A0A7K7VS18"/>
<gene>
    <name evidence="2" type="primary">Dmbt1_11</name>
    <name evidence="2" type="ORF">EUDELE_R05258</name>
</gene>
<keyword evidence="3" id="KW-1185">Reference proteome</keyword>
<dbReference type="OrthoDB" id="10063988at2759"/>
<dbReference type="EMBL" id="VZSX01000654">
    <property type="protein sequence ID" value="NXA44233.1"/>
    <property type="molecule type" value="Genomic_DNA"/>
</dbReference>
<feature type="non-terminal residue" evidence="2">
    <location>
        <position position="59"/>
    </location>
</feature>
<evidence type="ECO:0000313" key="2">
    <source>
        <dbReference type="EMBL" id="NXA44233.1"/>
    </source>
</evidence>
<sequence>ALVCLPNYMHVVVKRAYLQAQGYSVENVILSNGSCRPTITSSQVIFNIPYNGCGTQRQV</sequence>
<evidence type="ECO:0000313" key="3">
    <source>
        <dbReference type="Proteomes" id="UP000533954"/>
    </source>
</evidence>
<dbReference type="Gene3D" id="2.60.40.3210">
    <property type="entry name" value="Zona pellucida, ZP-N domain"/>
    <property type="match status" value="1"/>
</dbReference>